<dbReference type="EMBL" id="JAMSHJ010000007">
    <property type="protein sequence ID" value="KAI5387210.1"/>
    <property type="molecule type" value="Genomic_DNA"/>
</dbReference>
<dbReference type="Gramene" id="Psat07G0337500-T6">
    <property type="protein sequence ID" value="KAI5387210.1"/>
    <property type="gene ID" value="KIW84_073375"/>
</dbReference>
<organism evidence="2 3">
    <name type="scientific">Pisum sativum</name>
    <name type="common">Garden pea</name>
    <name type="synonym">Lathyrus oleraceus</name>
    <dbReference type="NCBI Taxonomy" id="3888"/>
    <lineage>
        <taxon>Eukaryota</taxon>
        <taxon>Viridiplantae</taxon>
        <taxon>Streptophyta</taxon>
        <taxon>Embryophyta</taxon>
        <taxon>Tracheophyta</taxon>
        <taxon>Spermatophyta</taxon>
        <taxon>Magnoliopsida</taxon>
        <taxon>eudicotyledons</taxon>
        <taxon>Gunneridae</taxon>
        <taxon>Pentapetalae</taxon>
        <taxon>rosids</taxon>
        <taxon>fabids</taxon>
        <taxon>Fabales</taxon>
        <taxon>Fabaceae</taxon>
        <taxon>Papilionoideae</taxon>
        <taxon>50 kb inversion clade</taxon>
        <taxon>NPAAA clade</taxon>
        <taxon>Hologalegina</taxon>
        <taxon>IRL clade</taxon>
        <taxon>Fabeae</taxon>
        <taxon>Lathyrus</taxon>
    </lineage>
</organism>
<dbReference type="SUPFAM" id="SSF53474">
    <property type="entry name" value="alpha/beta-Hydrolases"/>
    <property type="match status" value="1"/>
</dbReference>
<dbReference type="AlphaFoldDB" id="A0A9D4VNP8"/>
<dbReference type="Proteomes" id="UP001058974">
    <property type="component" value="Chromosome 7"/>
</dbReference>
<dbReference type="InterPro" id="IPR029058">
    <property type="entry name" value="AB_hydrolase_fold"/>
</dbReference>
<comment type="caution">
    <text evidence="2">The sequence shown here is derived from an EMBL/GenBank/DDBJ whole genome shotgun (WGS) entry which is preliminary data.</text>
</comment>
<name>A0A9D4VNP8_PEA</name>
<dbReference type="GO" id="GO:0016746">
    <property type="term" value="F:acyltransferase activity"/>
    <property type="evidence" value="ECO:0007669"/>
    <property type="project" value="UniProtKB-KW"/>
</dbReference>
<feature type="non-terminal residue" evidence="2">
    <location>
        <position position="181"/>
    </location>
</feature>
<feature type="non-terminal residue" evidence="2">
    <location>
        <position position="1"/>
    </location>
</feature>
<dbReference type="PANTHER" id="PTHR11440">
    <property type="entry name" value="LECITHIN-CHOLESTEROL ACYLTRANSFERASE-RELATED"/>
    <property type="match status" value="1"/>
</dbReference>
<protein>
    <submittedName>
        <fullName evidence="2">Lecithin-cholesterol acyltransferase-like 4, variant 6</fullName>
    </submittedName>
</protein>
<feature type="region of interest" description="Disordered" evidence="1">
    <location>
        <begin position="157"/>
        <end position="181"/>
    </location>
</feature>
<evidence type="ECO:0000313" key="3">
    <source>
        <dbReference type="Proteomes" id="UP001058974"/>
    </source>
</evidence>
<gene>
    <name evidence="2" type="ORF">KIW84_073375</name>
</gene>
<evidence type="ECO:0000256" key="1">
    <source>
        <dbReference type="SAM" id="MobiDB-lite"/>
    </source>
</evidence>
<proteinExistence type="predicted"/>
<sequence>PFNSEILEWANKTQEILSSAKLPSGVKFYNIYGTNLQTPHSICYGNADKPVSDLHELRYLQPRFVCVDGDGTVPVESAKADGFIAEERVGIPGEHRGILCEPHLFRILKHWLRAGDPDPFYNPVNDYVILPTAFEIESHTEKGIVVTSLKEEWEIISNDQDGQSNTGDKMSLSSISVSQEG</sequence>
<reference evidence="2 3" key="1">
    <citation type="journal article" date="2022" name="Nat. Genet.">
        <title>Improved pea reference genome and pan-genome highlight genomic features and evolutionary characteristics.</title>
        <authorList>
            <person name="Yang T."/>
            <person name="Liu R."/>
            <person name="Luo Y."/>
            <person name="Hu S."/>
            <person name="Wang D."/>
            <person name="Wang C."/>
            <person name="Pandey M.K."/>
            <person name="Ge S."/>
            <person name="Xu Q."/>
            <person name="Li N."/>
            <person name="Li G."/>
            <person name="Huang Y."/>
            <person name="Saxena R.K."/>
            <person name="Ji Y."/>
            <person name="Li M."/>
            <person name="Yan X."/>
            <person name="He Y."/>
            <person name="Liu Y."/>
            <person name="Wang X."/>
            <person name="Xiang C."/>
            <person name="Varshney R.K."/>
            <person name="Ding H."/>
            <person name="Gao S."/>
            <person name="Zong X."/>
        </authorList>
    </citation>
    <scope>NUCLEOTIDE SEQUENCE [LARGE SCALE GENOMIC DNA]</scope>
    <source>
        <strain evidence="2 3">cv. Zhongwan 6</strain>
    </source>
</reference>
<keyword evidence="3" id="KW-1185">Reference proteome</keyword>
<dbReference type="Gene3D" id="3.40.50.1820">
    <property type="entry name" value="alpha/beta hydrolase"/>
    <property type="match status" value="1"/>
</dbReference>
<keyword evidence="2" id="KW-0012">Acyltransferase</keyword>
<keyword evidence="2" id="KW-0808">Transferase</keyword>
<accession>A0A9D4VNP8</accession>
<evidence type="ECO:0000313" key="2">
    <source>
        <dbReference type="EMBL" id="KAI5387210.1"/>
    </source>
</evidence>